<dbReference type="EMBL" id="GIBP01006167">
    <property type="protein sequence ID" value="NDV35136.1"/>
    <property type="molecule type" value="Transcribed_RNA"/>
</dbReference>
<dbReference type="InterPro" id="IPR008217">
    <property type="entry name" value="Ccc1_fam"/>
</dbReference>
<comment type="similarity">
    <text evidence="2">Belongs to the CCC1 family.</text>
</comment>
<organism evidence="7">
    <name type="scientific">Arcella intermedia</name>
    <dbReference type="NCBI Taxonomy" id="1963864"/>
    <lineage>
        <taxon>Eukaryota</taxon>
        <taxon>Amoebozoa</taxon>
        <taxon>Tubulinea</taxon>
        <taxon>Elardia</taxon>
        <taxon>Arcellinida</taxon>
        <taxon>Sphaerothecina</taxon>
        <taxon>Arcellidae</taxon>
        <taxon>Arcella</taxon>
    </lineage>
</organism>
<dbReference type="GO" id="GO:0012505">
    <property type="term" value="C:endomembrane system"/>
    <property type="evidence" value="ECO:0007669"/>
    <property type="project" value="UniProtKB-SubCell"/>
</dbReference>
<feature type="transmembrane region" description="Helical" evidence="6">
    <location>
        <begin position="148"/>
        <end position="168"/>
    </location>
</feature>
<dbReference type="Pfam" id="PF01988">
    <property type="entry name" value="VIT1"/>
    <property type="match status" value="1"/>
</dbReference>
<comment type="subcellular location">
    <subcellularLocation>
        <location evidence="1">Endomembrane system</location>
        <topology evidence="1">Multi-pass membrane protein</topology>
    </subcellularLocation>
</comment>
<feature type="transmembrane region" description="Helical" evidence="6">
    <location>
        <begin position="197"/>
        <end position="216"/>
    </location>
</feature>
<reference evidence="7" key="1">
    <citation type="journal article" date="2020" name="J. Eukaryot. Microbiol.">
        <title>De novo Sequencing, Assembly and Annotation of the Transcriptome for the Free-Living Testate Amoeba Arcella intermedia.</title>
        <authorList>
            <person name="Ribeiro G.M."/>
            <person name="Porfirio-Sousa A.L."/>
            <person name="Maurer-Alcala X.X."/>
            <person name="Katz L.A."/>
            <person name="Lahr D.J.G."/>
        </authorList>
    </citation>
    <scope>NUCLEOTIDE SEQUENCE</scope>
</reference>
<protein>
    <recommendedName>
        <fullName evidence="8">UBA domain-containing protein</fullName>
    </recommendedName>
</protein>
<evidence type="ECO:0000313" key="7">
    <source>
        <dbReference type="EMBL" id="NDV35136.1"/>
    </source>
</evidence>
<name>A0A6B2LDM1_9EUKA</name>
<dbReference type="AlphaFoldDB" id="A0A6B2LDM1"/>
<evidence type="ECO:0000256" key="4">
    <source>
        <dbReference type="ARBA" id="ARBA00022989"/>
    </source>
</evidence>
<evidence type="ECO:0000256" key="2">
    <source>
        <dbReference type="ARBA" id="ARBA00007049"/>
    </source>
</evidence>
<feature type="transmembrane region" description="Helical" evidence="6">
    <location>
        <begin position="236"/>
        <end position="256"/>
    </location>
</feature>
<dbReference type="GO" id="GO:0030026">
    <property type="term" value="P:intracellular manganese ion homeostasis"/>
    <property type="evidence" value="ECO:0007669"/>
    <property type="project" value="InterPro"/>
</dbReference>
<keyword evidence="4 6" id="KW-1133">Transmembrane helix</keyword>
<feature type="transmembrane region" description="Helical" evidence="6">
    <location>
        <begin position="26"/>
        <end position="56"/>
    </location>
</feature>
<evidence type="ECO:0008006" key="8">
    <source>
        <dbReference type="Google" id="ProtNLM"/>
    </source>
</evidence>
<keyword evidence="3 6" id="KW-0812">Transmembrane</keyword>
<evidence type="ECO:0000256" key="6">
    <source>
        <dbReference type="SAM" id="Phobius"/>
    </source>
</evidence>
<dbReference type="GO" id="GO:0005384">
    <property type="term" value="F:manganese ion transmembrane transporter activity"/>
    <property type="evidence" value="ECO:0007669"/>
    <property type="project" value="InterPro"/>
</dbReference>
<keyword evidence="5 6" id="KW-0472">Membrane</keyword>
<evidence type="ECO:0000256" key="1">
    <source>
        <dbReference type="ARBA" id="ARBA00004127"/>
    </source>
</evidence>
<sequence length="269" mass="29165">MDYYSSFLNGFRTYIRSVVYGGTDGIITIFAVVAGVSGAALPSGVLLILGVATLFADALSMSVSDYLSSTADAEKELVERNAFGRDYDSDTHLIHTDLMRIFRNKGFSKAEAETLTQIIAGNRELSIDLMVLDAENCSPPHRPLVSALYTFMSFVFFGFIPLALYILLLPSPAPTITTTSGSDFSVKVTENRVGLEWTFYYGTGFTLMTLFALGILKGRLTKSTVKSNWWNGFQMVSVGGAAAFVAYLIAYVLAALEGWAKSGADPLVV</sequence>
<dbReference type="PANTHER" id="PTHR31851">
    <property type="entry name" value="FE(2+)/MN(2+) TRANSPORTER PCL1"/>
    <property type="match status" value="1"/>
</dbReference>
<evidence type="ECO:0000256" key="3">
    <source>
        <dbReference type="ARBA" id="ARBA00022692"/>
    </source>
</evidence>
<evidence type="ECO:0000256" key="5">
    <source>
        <dbReference type="ARBA" id="ARBA00023136"/>
    </source>
</evidence>
<proteinExistence type="inferred from homology"/>
<accession>A0A6B2LDM1</accession>